<name>A0ABD5XUN9_9EURY</name>
<dbReference type="EC" id="3.1.3.11" evidence="2"/>
<dbReference type="Pfam" id="PF00459">
    <property type="entry name" value="Inositol_P"/>
    <property type="match status" value="1"/>
</dbReference>
<comment type="cofactor">
    <cofactor evidence="5">
        <name>Mg(2+)</name>
        <dbReference type="ChEBI" id="CHEBI:18420"/>
    </cofactor>
</comment>
<keyword evidence="5" id="KW-0460">Magnesium</keyword>
<proteinExistence type="inferred from homology"/>
<feature type="binding site" evidence="5">
    <location>
        <position position="71"/>
    </location>
    <ligand>
        <name>Mg(2+)</name>
        <dbReference type="ChEBI" id="CHEBI:18420"/>
        <label>1</label>
        <note>catalytic</note>
    </ligand>
</feature>
<dbReference type="PANTHER" id="PTHR20854">
    <property type="entry name" value="INOSITOL MONOPHOSPHATASE"/>
    <property type="match status" value="1"/>
</dbReference>
<dbReference type="AlphaFoldDB" id="A0ABD5XUN9"/>
<comment type="catalytic activity">
    <reaction evidence="1">
        <text>beta-D-fructose 1,6-bisphosphate + H2O = beta-D-fructose 6-phosphate + phosphate</text>
        <dbReference type="Rhea" id="RHEA:11064"/>
        <dbReference type="ChEBI" id="CHEBI:15377"/>
        <dbReference type="ChEBI" id="CHEBI:32966"/>
        <dbReference type="ChEBI" id="CHEBI:43474"/>
        <dbReference type="ChEBI" id="CHEBI:57634"/>
        <dbReference type="EC" id="3.1.3.11"/>
    </reaction>
</comment>
<dbReference type="RefSeq" id="WP_284013672.1">
    <property type="nucleotide sequence ID" value="NZ_CP126156.1"/>
</dbReference>
<dbReference type="SUPFAM" id="SSF56655">
    <property type="entry name" value="Carbohydrate phosphatase"/>
    <property type="match status" value="1"/>
</dbReference>
<feature type="binding site" evidence="5">
    <location>
        <position position="89"/>
    </location>
    <ligand>
        <name>Mg(2+)</name>
        <dbReference type="ChEBI" id="CHEBI:18420"/>
        <label>1</label>
        <note>catalytic</note>
    </ligand>
</feature>
<dbReference type="GO" id="GO:0042132">
    <property type="term" value="F:fructose 1,6-bisphosphate 1-phosphatase activity"/>
    <property type="evidence" value="ECO:0007669"/>
    <property type="project" value="UniProtKB-EC"/>
</dbReference>
<evidence type="ECO:0000256" key="2">
    <source>
        <dbReference type="ARBA" id="ARBA00013093"/>
    </source>
</evidence>
<evidence type="ECO:0000256" key="1">
    <source>
        <dbReference type="ARBA" id="ARBA00001273"/>
    </source>
</evidence>
<evidence type="ECO:0000256" key="3">
    <source>
        <dbReference type="ARBA" id="ARBA00023277"/>
    </source>
</evidence>
<evidence type="ECO:0000256" key="5">
    <source>
        <dbReference type="PIRSR" id="PIRSR600760-2"/>
    </source>
</evidence>
<evidence type="ECO:0000256" key="4">
    <source>
        <dbReference type="ARBA" id="ARBA00038103"/>
    </source>
</evidence>
<dbReference type="Gene3D" id="3.40.190.80">
    <property type="match status" value="1"/>
</dbReference>
<dbReference type="InterPro" id="IPR000760">
    <property type="entry name" value="Inositol_monophosphatase-like"/>
</dbReference>
<dbReference type="GeneID" id="81120818"/>
<keyword evidence="7" id="KW-1185">Reference proteome</keyword>
<feature type="binding site" evidence="5">
    <location>
        <position position="92"/>
    </location>
    <ligand>
        <name>Mg(2+)</name>
        <dbReference type="ChEBI" id="CHEBI:18420"/>
        <label>1</label>
        <note>catalytic</note>
    </ligand>
</feature>
<keyword evidence="3" id="KW-0119">Carbohydrate metabolism</keyword>
<feature type="binding site" evidence="5">
    <location>
        <position position="216"/>
    </location>
    <ligand>
        <name>Mg(2+)</name>
        <dbReference type="ChEBI" id="CHEBI:18420"/>
        <label>1</label>
        <note>catalytic</note>
    </ligand>
</feature>
<protein>
    <recommendedName>
        <fullName evidence="2">fructose-bisphosphatase</fullName>
        <ecNumber evidence="2">3.1.3.11</ecNumber>
    </recommendedName>
</protein>
<reference evidence="6 7" key="1">
    <citation type="journal article" date="2019" name="Int. J. Syst. Evol. Microbiol.">
        <title>The Global Catalogue of Microorganisms (GCM) 10K type strain sequencing project: providing services to taxonomists for standard genome sequencing and annotation.</title>
        <authorList>
            <consortium name="The Broad Institute Genomics Platform"/>
            <consortium name="The Broad Institute Genome Sequencing Center for Infectious Disease"/>
            <person name="Wu L."/>
            <person name="Ma J."/>
        </authorList>
    </citation>
    <scope>NUCLEOTIDE SEQUENCE [LARGE SCALE GENOMIC DNA]</scope>
    <source>
        <strain evidence="6 7">DT92</strain>
    </source>
</reference>
<comment type="caution">
    <text evidence="6">The sequence shown here is derived from an EMBL/GenBank/DDBJ whole genome shotgun (WGS) entry which is preliminary data.</text>
</comment>
<keyword evidence="5" id="KW-0479">Metal-binding</keyword>
<evidence type="ECO:0000313" key="6">
    <source>
        <dbReference type="EMBL" id="MFC7137203.1"/>
    </source>
</evidence>
<dbReference type="EMBL" id="JBHSZG010000001">
    <property type="protein sequence ID" value="MFC7137203.1"/>
    <property type="molecule type" value="Genomic_DNA"/>
</dbReference>
<gene>
    <name evidence="6" type="ORF">ACFQRB_13630</name>
</gene>
<accession>A0ABD5XUN9</accession>
<evidence type="ECO:0000313" key="7">
    <source>
        <dbReference type="Proteomes" id="UP001596368"/>
    </source>
</evidence>
<dbReference type="Proteomes" id="UP001596368">
    <property type="component" value="Unassembled WGS sequence"/>
</dbReference>
<dbReference type="PANTHER" id="PTHR20854:SF4">
    <property type="entry name" value="INOSITOL-1-MONOPHOSPHATASE-RELATED"/>
    <property type="match status" value="1"/>
</dbReference>
<dbReference type="PRINTS" id="PR00377">
    <property type="entry name" value="IMPHPHTASES"/>
</dbReference>
<comment type="similarity">
    <text evidence="4">Belongs to the inositol monophosphatase superfamily. FBPase class 4 family.</text>
</comment>
<organism evidence="6 7">
    <name type="scientific">Halobaculum litoreum</name>
    <dbReference type="NCBI Taxonomy" id="3031998"/>
    <lineage>
        <taxon>Archaea</taxon>
        <taxon>Methanobacteriati</taxon>
        <taxon>Methanobacteriota</taxon>
        <taxon>Stenosarchaea group</taxon>
        <taxon>Halobacteria</taxon>
        <taxon>Halobacteriales</taxon>
        <taxon>Haloferacaceae</taxon>
        <taxon>Halobaculum</taxon>
    </lineage>
</organism>
<dbReference type="Gene3D" id="3.30.540.10">
    <property type="entry name" value="Fructose-1,6-Bisphosphatase, subunit A, domain 1"/>
    <property type="match status" value="1"/>
</dbReference>
<dbReference type="CDD" id="cd01637">
    <property type="entry name" value="IMPase_like"/>
    <property type="match status" value="1"/>
</dbReference>
<sequence length="266" mass="27582">MADDASDRLETAIAAARRGGDRAMESFRSAPAVETKADGPMDAVTAVDRAVQETVAGFLADAYPDDAFVGEEEDARKTVPATGDAWVVDPVDGTVNYAAGNRVWMTSVAACRDGEPVAAANYAPATGDLYVAGDAGTRRDGDPATVSDTTDTAAFTVNPVFGVSPRHRRELTAVVGTVLDSFGDVRRFGCAQAALSGVATGELEATVSTVALNDWDTVAGVHLVRRAGGRVTDVHGDRWTPGATGLIASNDEAHDALVEAFAPVEE</sequence>